<feature type="domain" description="TraC-like" evidence="1">
    <location>
        <begin position="19"/>
        <end position="87"/>
    </location>
</feature>
<organism evidence="2 3">
    <name type="scientific">Candidatus Yanofskybacteria bacterium RIFCSPLOWO2_01_FULL_49_17</name>
    <dbReference type="NCBI Taxonomy" id="1802700"/>
    <lineage>
        <taxon>Bacteria</taxon>
        <taxon>Candidatus Yanofskyibacteriota</taxon>
    </lineage>
</organism>
<proteinExistence type="predicted"/>
<gene>
    <name evidence="2" type="ORF">A2941_02160</name>
</gene>
<dbReference type="InterPro" id="IPR058596">
    <property type="entry name" value="TraC-like_dom"/>
</dbReference>
<name>A0A1F8GSB8_9BACT</name>
<dbReference type="AlphaFoldDB" id="A0A1F8GSB8"/>
<dbReference type="Pfam" id="PF26593">
    <property type="entry name" value="TraC-like"/>
    <property type="match status" value="1"/>
</dbReference>
<dbReference type="Proteomes" id="UP000178444">
    <property type="component" value="Unassembled WGS sequence"/>
</dbReference>
<protein>
    <recommendedName>
        <fullName evidence="1">TraC-like domain-containing protein</fullName>
    </recommendedName>
</protein>
<reference evidence="2 3" key="1">
    <citation type="journal article" date="2016" name="Nat. Commun.">
        <title>Thousands of microbial genomes shed light on interconnected biogeochemical processes in an aquifer system.</title>
        <authorList>
            <person name="Anantharaman K."/>
            <person name="Brown C.T."/>
            <person name="Hug L.A."/>
            <person name="Sharon I."/>
            <person name="Castelle C.J."/>
            <person name="Probst A.J."/>
            <person name="Thomas B.C."/>
            <person name="Singh A."/>
            <person name="Wilkins M.J."/>
            <person name="Karaoz U."/>
            <person name="Brodie E.L."/>
            <person name="Williams K.H."/>
            <person name="Hubbard S.S."/>
            <person name="Banfield J.F."/>
        </authorList>
    </citation>
    <scope>NUCLEOTIDE SEQUENCE [LARGE SCALE GENOMIC DNA]</scope>
</reference>
<dbReference type="EMBL" id="MGKO01000001">
    <property type="protein sequence ID" value="OGN28317.1"/>
    <property type="molecule type" value="Genomic_DNA"/>
</dbReference>
<evidence type="ECO:0000313" key="2">
    <source>
        <dbReference type="EMBL" id="OGN28317.1"/>
    </source>
</evidence>
<comment type="caution">
    <text evidence="2">The sequence shown here is derived from an EMBL/GenBank/DDBJ whole genome shotgun (WGS) entry which is preliminary data.</text>
</comment>
<accession>A0A1F8GSB8</accession>
<evidence type="ECO:0000259" key="1">
    <source>
        <dbReference type="Pfam" id="PF26593"/>
    </source>
</evidence>
<evidence type="ECO:0000313" key="3">
    <source>
        <dbReference type="Proteomes" id="UP000178444"/>
    </source>
</evidence>
<sequence>MADTSTKNLVEIADIQNNVVLLNNGSLRAVIEVSAVNFELRSEDEQMGILQNFQRFLNSVDFPLQMIVSSRKLNMDEYLKSMDLVIESTENELLKIQGTEYAKFVKELLELSNIMSKKFYVVLPFYVYETPTKTGLFKSLKSIVNPRSMVKKINPDELETYQTQLMQRVELILDGLIGLGLKTKLLEGDDLVNLFYGLYNPGDQPKTMKYET</sequence>